<dbReference type="OrthoDB" id="9947310at2"/>
<reference evidence="1 2" key="1">
    <citation type="submission" date="2015-11" db="EMBL/GenBank/DDBJ databases">
        <title>Genomic analysis of 38 Legionella species identifies large and diverse effector repertoires.</title>
        <authorList>
            <person name="Burstein D."/>
            <person name="Amaro F."/>
            <person name="Zusman T."/>
            <person name="Lifshitz Z."/>
            <person name="Cohen O."/>
            <person name="Gilbert J.A."/>
            <person name="Pupko T."/>
            <person name="Shuman H.A."/>
            <person name="Segal G."/>
        </authorList>
    </citation>
    <scope>NUCLEOTIDE SEQUENCE [LARGE SCALE GENOMIC DNA]</scope>
    <source>
        <strain evidence="1 2">WA-270A-C2</strain>
    </source>
</reference>
<dbReference type="Proteomes" id="UP000054608">
    <property type="component" value="Unassembled WGS sequence"/>
</dbReference>
<organism evidence="1 2">
    <name type="scientific">Legionella rubrilucens</name>
    <dbReference type="NCBI Taxonomy" id="458"/>
    <lineage>
        <taxon>Bacteria</taxon>
        <taxon>Pseudomonadati</taxon>
        <taxon>Pseudomonadota</taxon>
        <taxon>Gammaproteobacteria</taxon>
        <taxon>Legionellales</taxon>
        <taxon>Legionellaceae</taxon>
        <taxon>Legionella</taxon>
    </lineage>
</organism>
<evidence type="ECO:0000313" key="1">
    <source>
        <dbReference type="EMBL" id="KTD49395.1"/>
    </source>
</evidence>
<dbReference type="AlphaFoldDB" id="A0A0W0XYP9"/>
<accession>A0A0W0XYP9</accession>
<name>A0A0W0XYP9_9GAMM</name>
<dbReference type="PATRIC" id="fig|458.5.peg.512"/>
<proteinExistence type="predicted"/>
<gene>
    <name evidence="1" type="ORF">Lrub_0494</name>
</gene>
<evidence type="ECO:0000313" key="2">
    <source>
        <dbReference type="Proteomes" id="UP000054608"/>
    </source>
</evidence>
<comment type="caution">
    <text evidence="1">The sequence shown here is derived from an EMBL/GenBank/DDBJ whole genome shotgun (WGS) entry which is preliminary data.</text>
</comment>
<dbReference type="STRING" id="458.Lrub_0494"/>
<protein>
    <submittedName>
        <fullName evidence="1">Uncharacterized protein</fullName>
    </submittedName>
</protein>
<dbReference type="RefSeq" id="WP_058530625.1">
    <property type="nucleotide sequence ID" value="NZ_CAAAIN010000003.1"/>
</dbReference>
<sequence>MSDPVEKLPFHFPKEIMELILSQFSLLAKNYVTLALIGKQHGKFSHHFWKNNLYSLFPNITLYNPPFTKSTPEEETQFF</sequence>
<dbReference type="EMBL" id="LNYT01000006">
    <property type="protein sequence ID" value="KTD49395.1"/>
    <property type="molecule type" value="Genomic_DNA"/>
</dbReference>
<keyword evidence="2" id="KW-1185">Reference proteome</keyword>